<sequence>MLDDVRGTSAVHSAWSPRFERLWDPTGDPGPSVLRSAETGLWLIRRSVDIRRILVDVDTFRPDNALDAFTALQGPALRTLARADFALPPTLANNGTASHLGLRRLVAAFFTPARITEAVPLIRRLTESYLDELRGPLEAGSTVDLAAPLARDLPARVLLRLLRIDDVDLPRLKAWSTASLELFWGAPQPERQRELAASAGAFHRWLRSRLASAGDAEPSLFAALRRHRLPGGDPLSADEAVGVCYFLLIAGQETTTQLLAGLLHRVLDDPGRWRGMAAATPGVAATAVEDFLRHSPPVPTWRRIAARDTVIDGVHIPAGARLLLLLGAAGADENERSCDQRAASRTDAARTRPHSAADRTACTAPASAQRGCPRVEAASSTGTSHRASSPNTRRHLAFGHGPHFCLGAELARTEAITVLETVAAALPGLHRVEPTPPELRLLSFRAPQRVLVRQHLG</sequence>
<dbReference type="RefSeq" id="WP_069848103.1">
    <property type="nucleotide sequence ID" value="NZ_CP014859.1"/>
</dbReference>
<feature type="compositionally biased region" description="Polar residues" evidence="2">
    <location>
        <begin position="378"/>
        <end position="391"/>
    </location>
</feature>
<dbReference type="Proteomes" id="UP000095210">
    <property type="component" value="Chromosome"/>
</dbReference>
<dbReference type="KEGG" id="ahm:TL08_09090"/>
<dbReference type="GO" id="GO:0005506">
    <property type="term" value="F:iron ion binding"/>
    <property type="evidence" value="ECO:0007669"/>
    <property type="project" value="InterPro"/>
</dbReference>
<keyword evidence="4" id="KW-1185">Reference proteome</keyword>
<dbReference type="GO" id="GO:0004497">
    <property type="term" value="F:monooxygenase activity"/>
    <property type="evidence" value="ECO:0007669"/>
    <property type="project" value="InterPro"/>
</dbReference>
<proteinExistence type="inferred from homology"/>
<dbReference type="GO" id="GO:0020037">
    <property type="term" value="F:heme binding"/>
    <property type="evidence" value="ECO:0007669"/>
    <property type="project" value="InterPro"/>
</dbReference>
<feature type="compositionally biased region" description="Basic and acidic residues" evidence="2">
    <location>
        <begin position="335"/>
        <end position="350"/>
    </location>
</feature>
<dbReference type="PROSITE" id="PS00086">
    <property type="entry name" value="CYTOCHROME_P450"/>
    <property type="match status" value="1"/>
</dbReference>
<name>A0AAC9HNW6_9PSEU</name>
<protein>
    <submittedName>
        <fullName evidence="3">Cytochrome P450</fullName>
    </submittedName>
</protein>
<evidence type="ECO:0000256" key="1">
    <source>
        <dbReference type="ARBA" id="ARBA00010617"/>
    </source>
</evidence>
<dbReference type="GO" id="GO:0016705">
    <property type="term" value="F:oxidoreductase activity, acting on paired donors, with incorporation or reduction of molecular oxygen"/>
    <property type="evidence" value="ECO:0007669"/>
    <property type="project" value="InterPro"/>
</dbReference>
<evidence type="ECO:0000313" key="4">
    <source>
        <dbReference type="Proteomes" id="UP000095210"/>
    </source>
</evidence>
<dbReference type="AlphaFoldDB" id="A0AAC9HNW6"/>
<dbReference type="PRINTS" id="PR00359">
    <property type="entry name" value="BP450"/>
</dbReference>
<evidence type="ECO:0000313" key="3">
    <source>
        <dbReference type="EMBL" id="AOS62633.1"/>
    </source>
</evidence>
<dbReference type="InterPro" id="IPR002397">
    <property type="entry name" value="Cyt_P450_B"/>
</dbReference>
<evidence type="ECO:0000256" key="2">
    <source>
        <dbReference type="SAM" id="MobiDB-lite"/>
    </source>
</evidence>
<accession>A0AAC9HNW6</accession>
<feature type="region of interest" description="Disordered" evidence="2">
    <location>
        <begin position="335"/>
        <end position="394"/>
    </location>
</feature>
<dbReference type="PANTHER" id="PTHR46696:SF6">
    <property type="entry name" value="P450, PUTATIVE (EUROFUNG)-RELATED"/>
    <property type="match status" value="1"/>
</dbReference>
<gene>
    <name evidence="3" type="ORF">TL08_09090</name>
</gene>
<dbReference type="PANTHER" id="PTHR46696">
    <property type="entry name" value="P450, PUTATIVE (EUROFUNG)-RELATED"/>
    <property type="match status" value="1"/>
</dbReference>
<dbReference type="InterPro" id="IPR017972">
    <property type="entry name" value="Cyt_P450_CS"/>
</dbReference>
<organism evidence="3 4">
    <name type="scientific">Actinoalloteichus hymeniacidonis</name>
    <dbReference type="NCBI Taxonomy" id="340345"/>
    <lineage>
        <taxon>Bacteria</taxon>
        <taxon>Bacillati</taxon>
        <taxon>Actinomycetota</taxon>
        <taxon>Actinomycetes</taxon>
        <taxon>Pseudonocardiales</taxon>
        <taxon>Pseudonocardiaceae</taxon>
        <taxon>Actinoalloteichus</taxon>
    </lineage>
</organism>
<dbReference type="EMBL" id="CP014859">
    <property type="protein sequence ID" value="AOS62633.1"/>
    <property type="molecule type" value="Genomic_DNA"/>
</dbReference>
<dbReference type="Gene3D" id="1.10.630.10">
    <property type="entry name" value="Cytochrome P450"/>
    <property type="match status" value="1"/>
</dbReference>
<dbReference type="InterPro" id="IPR036396">
    <property type="entry name" value="Cyt_P450_sf"/>
</dbReference>
<dbReference type="SUPFAM" id="SSF48264">
    <property type="entry name" value="Cytochrome P450"/>
    <property type="match status" value="1"/>
</dbReference>
<comment type="similarity">
    <text evidence="1">Belongs to the cytochrome P450 family.</text>
</comment>
<reference evidence="4" key="1">
    <citation type="submission" date="2016-03" db="EMBL/GenBank/DDBJ databases">
        <title>Complete genome sequence of the type strain Actinoalloteichus hymeniacidonis DSM 45092.</title>
        <authorList>
            <person name="Schaffert L."/>
            <person name="Albersmeier A."/>
            <person name="Winkler A."/>
            <person name="Kalinowski J."/>
            <person name="Zotchev S."/>
            <person name="Ruckert C."/>
        </authorList>
    </citation>
    <scope>NUCLEOTIDE SEQUENCE [LARGE SCALE GENOMIC DNA]</scope>
    <source>
        <strain evidence="4">HPA177(T) (DSM 45092(T))</strain>
    </source>
</reference>